<keyword evidence="2" id="KW-1185">Reference proteome</keyword>
<accession>A0ACB9S4G2</accession>
<protein>
    <submittedName>
        <fullName evidence="1">Uncharacterized protein</fullName>
    </submittedName>
</protein>
<comment type="caution">
    <text evidence="1">The sequence shown here is derived from an EMBL/GenBank/DDBJ whole genome shotgun (WGS) entry which is preliminary data.</text>
</comment>
<sequence>MALRTRLHNYIESLKEEGVLDSQYDHVKSLQPDDDPCFLVDIINNFCNDADHSIGELANVLSEPIVDYAKVMTLVCLLKGSSSSIGGCRMAVACRQLHDASVNGDLANCCMAYDKLVNEYYYLRDKLKTVHQMERTIMHNEERKKK</sequence>
<name>A0ACB9S4G2_9MYRT</name>
<proteinExistence type="predicted"/>
<reference evidence="2" key="1">
    <citation type="journal article" date="2023" name="Front. Plant Sci.">
        <title>Chromosomal-level genome assembly of Melastoma candidum provides insights into trichome evolution.</title>
        <authorList>
            <person name="Zhong Y."/>
            <person name="Wu W."/>
            <person name="Sun C."/>
            <person name="Zou P."/>
            <person name="Liu Y."/>
            <person name="Dai S."/>
            <person name="Zhou R."/>
        </authorList>
    </citation>
    <scope>NUCLEOTIDE SEQUENCE [LARGE SCALE GENOMIC DNA]</scope>
</reference>
<organism evidence="1 2">
    <name type="scientific">Melastoma candidum</name>
    <dbReference type="NCBI Taxonomy" id="119954"/>
    <lineage>
        <taxon>Eukaryota</taxon>
        <taxon>Viridiplantae</taxon>
        <taxon>Streptophyta</taxon>
        <taxon>Embryophyta</taxon>
        <taxon>Tracheophyta</taxon>
        <taxon>Spermatophyta</taxon>
        <taxon>Magnoliopsida</taxon>
        <taxon>eudicotyledons</taxon>
        <taxon>Gunneridae</taxon>
        <taxon>Pentapetalae</taxon>
        <taxon>rosids</taxon>
        <taxon>malvids</taxon>
        <taxon>Myrtales</taxon>
        <taxon>Melastomataceae</taxon>
        <taxon>Melastomatoideae</taxon>
        <taxon>Melastomateae</taxon>
        <taxon>Melastoma</taxon>
    </lineage>
</organism>
<dbReference type="EMBL" id="CM042881">
    <property type="protein sequence ID" value="KAI4386112.1"/>
    <property type="molecule type" value="Genomic_DNA"/>
</dbReference>
<dbReference type="Proteomes" id="UP001057402">
    <property type="component" value="Chromosome 2"/>
</dbReference>
<gene>
    <name evidence="1" type="ORF">MLD38_004073</name>
</gene>
<evidence type="ECO:0000313" key="2">
    <source>
        <dbReference type="Proteomes" id="UP001057402"/>
    </source>
</evidence>
<evidence type="ECO:0000313" key="1">
    <source>
        <dbReference type="EMBL" id="KAI4386112.1"/>
    </source>
</evidence>